<evidence type="ECO:0000313" key="4">
    <source>
        <dbReference type="EMBL" id="UXY18654.1"/>
    </source>
</evidence>
<gene>
    <name evidence="4" type="ORF">N8I84_07875</name>
</gene>
<keyword evidence="1" id="KW-0560">Oxidoreductase</keyword>
<dbReference type="InterPro" id="IPR000683">
    <property type="entry name" value="Gfo/Idh/MocA-like_OxRdtase_N"/>
</dbReference>
<dbReference type="Proteomes" id="UP001061298">
    <property type="component" value="Chromosome"/>
</dbReference>
<protein>
    <submittedName>
        <fullName evidence="4">Gfo/Idh/MocA family oxidoreductase</fullName>
    </submittedName>
</protein>
<dbReference type="Pfam" id="PF22725">
    <property type="entry name" value="GFO_IDH_MocA_C3"/>
    <property type="match status" value="1"/>
</dbReference>
<dbReference type="Gene3D" id="3.30.360.10">
    <property type="entry name" value="Dihydrodipicolinate Reductase, domain 2"/>
    <property type="match status" value="1"/>
</dbReference>
<dbReference type="Pfam" id="PF01408">
    <property type="entry name" value="GFO_IDH_MocA"/>
    <property type="match status" value="1"/>
</dbReference>
<feature type="domain" description="Gfo/Idh/MocA-like oxidoreductase N-terminal" evidence="2">
    <location>
        <begin position="55"/>
        <end position="113"/>
    </location>
</feature>
<reference evidence="4" key="1">
    <citation type="submission" date="2022-10" db="EMBL/GenBank/DDBJ databases">
        <authorList>
            <person name="Mo P."/>
        </authorList>
    </citation>
    <scope>NUCLEOTIDE SEQUENCE</scope>
    <source>
        <strain evidence="4">HUAS 13-4</strain>
    </source>
</reference>
<evidence type="ECO:0000259" key="3">
    <source>
        <dbReference type="Pfam" id="PF22725"/>
    </source>
</evidence>
<dbReference type="EMBL" id="CP106793">
    <property type="protein sequence ID" value="UXY18654.1"/>
    <property type="molecule type" value="Genomic_DNA"/>
</dbReference>
<accession>A0ABY6DW74</accession>
<dbReference type="PANTHER" id="PTHR43818">
    <property type="entry name" value="BCDNA.GH03377"/>
    <property type="match status" value="1"/>
</dbReference>
<proteinExistence type="predicted"/>
<feature type="domain" description="GFO/IDH/MocA-like oxidoreductase" evidence="3">
    <location>
        <begin position="123"/>
        <end position="249"/>
    </location>
</feature>
<dbReference type="RefSeq" id="WP_263228880.1">
    <property type="nucleotide sequence ID" value="NZ_CP106793.1"/>
</dbReference>
<dbReference type="SUPFAM" id="SSF51735">
    <property type="entry name" value="NAD(P)-binding Rossmann-fold domains"/>
    <property type="match status" value="1"/>
</dbReference>
<evidence type="ECO:0000256" key="1">
    <source>
        <dbReference type="ARBA" id="ARBA00023002"/>
    </source>
</evidence>
<dbReference type="SUPFAM" id="SSF55347">
    <property type="entry name" value="Glyceraldehyde-3-phosphate dehydrogenase-like, C-terminal domain"/>
    <property type="match status" value="1"/>
</dbReference>
<dbReference type="PANTHER" id="PTHR43818:SF11">
    <property type="entry name" value="BCDNA.GH03377"/>
    <property type="match status" value="1"/>
</dbReference>
<evidence type="ECO:0000313" key="5">
    <source>
        <dbReference type="Proteomes" id="UP001061298"/>
    </source>
</evidence>
<dbReference type="Gene3D" id="3.40.50.720">
    <property type="entry name" value="NAD(P)-binding Rossmann-like Domain"/>
    <property type="match status" value="1"/>
</dbReference>
<dbReference type="InterPro" id="IPR036291">
    <property type="entry name" value="NAD(P)-bd_dom_sf"/>
</dbReference>
<name>A0ABY6DW74_9ACTN</name>
<sequence length="318" mass="32971">MAILGTAHPHLADHLRVLAGHAEVCAVHPGRYPTGTSRRLHELRDVPVVADAALADAEFALVCSTTAEHRELIATAVRAGTPVLVEKPLAATATEAAASAHLVATAGGRVAVAMFLRCAPALRRAGEFLAEGRLGELVAGDAWFTHPGLLDGFFADAGAMWMLEPSWGGGSAFADLGVHLVDLLRWLLPEAPLRVRGALLRPLPAGGPGDAGGTALVEWGTVPVALHAGWTSRSGGVRLRLEGTRGTLRVDGGHLVLAAEEGMLIEAHRPPAAGDATTAFLAGRQRTPEGRRDVERLPGPDDAVECAGVLEAIAEAAV</sequence>
<dbReference type="InterPro" id="IPR055170">
    <property type="entry name" value="GFO_IDH_MocA-like_dom"/>
</dbReference>
<keyword evidence="5" id="KW-1185">Reference proteome</keyword>
<evidence type="ECO:0000259" key="2">
    <source>
        <dbReference type="Pfam" id="PF01408"/>
    </source>
</evidence>
<dbReference type="InterPro" id="IPR050463">
    <property type="entry name" value="Gfo/Idh/MocA_oxidrdct_glycsds"/>
</dbReference>
<organism evidence="4 5">
    <name type="scientific">Streptomyces cynarae</name>
    <dbReference type="NCBI Taxonomy" id="2981134"/>
    <lineage>
        <taxon>Bacteria</taxon>
        <taxon>Bacillati</taxon>
        <taxon>Actinomycetota</taxon>
        <taxon>Actinomycetes</taxon>
        <taxon>Kitasatosporales</taxon>
        <taxon>Streptomycetaceae</taxon>
        <taxon>Streptomyces</taxon>
    </lineage>
</organism>